<organism evidence="1 2">
    <name type="scientific">Patagioenas fasciata monilis</name>
    <dbReference type="NCBI Taxonomy" id="372326"/>
    <lineage>
        <taxon>Eukaryota</taxon>
        <taxon>Metazoa</taxon>
        <taxon>Chordata</taxon>
        <taxon>Craniata</taxon>
        <taxon>Vertebrata</taxon>
        <taxon>Euteleostomi</taxon>
        <taxon>Archelosauria</taxon>
        <taxon>Archosauria</taxon>
        <taxon>Dinosauria</taxon>
        <taxon>Saurischia</taxon>
        <taxon>Theropoda</taxon>
        <taxon>Coelurosauria</taxon>
        <taxon>Aves</taxon>
        <taxon>Neognathae</taxon>
        <taxon>Neoaves</taxon>
        <taxon>Columbimorphae</taxon>
        <taxon>Columbiformes</taxon>
        <taxon>Columbidae</taxon>
        <taxon>Patagioenas</taxon>
    </lineage>
</organism>
<proteinExistence type="predicted"/>
<accession>A0A1V4J5S1</accession>
<evidence type="ECO:0000313" key="2">
    <source>
        <dbReference type="Proteomes" id="UP000190648"/>
    </source>
</evidence>
<dbReference type="EMBL" id="LSYS01008925">
    <property type="protein sequence ID" value="OPJ67578.1"/>
    <property type="molecule type" value="Genomic_DNA"/>
</dbReference>
<sequence>MCPQQLKPPGSELLVGPSVTCALEFACITATSRPTSCVQAGFVGKYMAPILASASRIRLCKSHRYGIAGSSVCERHGEQLSACFAFGIQSARRFSPAVGLLGTLLWDTPAPMILGHRRRRLLGSGTNPAAGSRCAVQ</sequence>
<reference evidence="1 2" key="1">
    <citation type="submission" date="2016-02" db="EMBL/GenBank/DDBJ databases">
        <title>Band-tailed pigeon sequencing and assembly.</title>
        <authorList>
            <person name="Soares A.E."/>
            <person name="Novak B.J."/>
            <person name="Rice E.S."/>
            <person name="O'Connell B."/>
            <person name="Chang D."/>
            <person name="Weber S."/>
            <person name="Shapiro B."/>
        </authorList>
    </citation>
    <scope>NUCLEOTIDE SEQUENCE [LARGE SCALE GENOMIC DNA]</scope>
    <source>
        <strain evidence="1">BTP2013</strain>
        <tissue evidence="1">Blood</tissue>
    </source>
</reference>
<name>A0A1V4J5S1_PATFA</name>
<keyword evidence="2" id="KW-1185">Reference proteome</keyword>
<dbReference type="AlphaFoldDB" id="A0A1V4J5S1"/>
<comment type="caution">
    <text evidence="1">The sequence shown here is derived from an EMBL/GenBank/DDBJ whole genome shotgun (WGS) entry which is preliminary data.</text>
</comment>
<evidence type="ECO:0000313" key="1">
    <source>
        <dbReference type="EMBL" id="OPJ67578.1"/>
    </source>
</evidence>
<dbReference type="Proteomes" id="UP000190648">
    <property type="component" value="Unassembled WGS sequence"/>
</dbReference>
<protein>
    <submittedName>
        <fullName evidence="1">Uncharacterized protein</fullName>
    </submittedName>
</protein>
<gene>
    <name evidence="1" type="ORF">AV530_001864</name>
</gene>